<accession>B6WVE4</accession>
<sequence length="136" mass="15379">MGHNDGAIYALLPEETMEKLLTRLARQLDALDEASLMSLWSKYATIASRFEPTQRWEEAVLVFSMIQAKRYKNQLFNYYWAQQAQPHEDGPAPAAQPLAPDFDLMQGQAEAPAPHRCRVLSFRPAPGDTATSRKDD</sequence>
<dbReference type="EMBL" id="ABXU01000064">
    <property type="protein sequence ID" value="EEB32995.1"/>
    <property type="molecule type" value="Genomic_DNA"/>
</dbReference>
<evidence type="ECO:0000313" key="3">
    <source>
        <dbReference type="Proteomes" id="UP000003676"/>
    </source>
</evidence>
<dbReference type="HOGENOM" id="CLU_140244_0_0_7"/>
<feature type="region of interest" description="Disordered" evidence="1">
    <location>
        <begin position="86"/>
        <end position="136"/>
    </location>
</feature>
<protein>
    <submittedName>
        <fullName evidence="2">Uncharacterized protein</fullName>
    </submittedName>
</protein>
<dbReference type="eggNOG" id="ENOG50343K9">
    <property type="taxonomic scope" value="Bacteria"/>
</dbReference>
<evidence type="ECO:0000313" key="2">
    <source>
        <dbReference type="EMBL" id="EEB32995.1"/>
    </source>
</evidence>
<evidence type="ECO:0000256" key="1">
    <source>
        <dbReference type="SAM" id="MobiDB-lite"/>
    </source>
</evidence>
<name>B6WVE4_9BACT</name>
<gene>
    <name evidence="2" type="ORF">DESPIG_02060</name>
</gene>
<comment type="caution">
    <text evidence="2">The sequence shown here is derived from an EMBL/GenBank/DDBJ whole genome shotgun (WGS) entry which is preliminary data.</text>
</comment>
<proteinExistence type="predicted"/>
<reference evidence="2 3" key="2">
    <citation type="submission" date="2008-10" db="EMBL/GenBank/DDBJ databases">
        <authorList>
            <person name="Fulton L."/>
            <person name="Clifton S."/>
            <person name="Fulton B."/>
            <person name="Xu J."/>
            <person name="Minx P."/>
            <person name="Pepin K.H."/>
            <person name="Johnson M."/>
            <person name="Bhonagiri V."/>
            <person name="Nash W.E."/>
            <person name="Mardis E.R."/>
            <person name="Wilson R.K."/>
        </authorList>
    </citation>
    <scope>NUCLEOTIDE SEQUENCE [LARGE SCALE GENOMIC DNA]</scope>
    <source>
        <strain evidence="2 3">ATCC 29098</strain>
    </source>
</reference>
<dbReference type="Proteomes" id="UP000003676">
    <property type="component" value="Unassembled WGS sequence"/>
</dbReference>
<dbReference type="STRING" id="901.DESPIGER_2039"/>
<dbReference type="AlphaFoldDB" id="B6WVE4"/>
<reference evidence="2 3" key="1">
    <citation type="submission" date="2008-10" db="EMBL/GenBank/DDBJ databases">
        <title>Draft genome sequence of Desulvovibrio piger (ATCC 29098).</title>
        <authorList>
            <person name="Sudarsanam P."/>
            <person name="Ley R."/>
            <person name="Guruge J."/>
            <person name="Turnbaugh P.J."/>
            <person name="Mahowald M."/>
            <person name="Liep D."/>
            <person name="Gordon J."/>
        </authorList>
    </citation>
    <scope>NUCLEOTIDE SEQUENCE [LARGE SCALE GENOMIC DNA]</scope>
    <source>
        <strain evidence="2 3">ATCC 29098</strain>
    </source>
</reference>
<organism evidence="2 3">
    <name type="scientific">Desulfovibrio piger ATCC 29098</name>
    <dbReference type="NCBI Taxonomy" id="411464"/>
    <lineage>
        <taxon>Bacteria</taxon>
        <taxon>Pseudomonadati</taxon>
        <taxon>Thermodesulfobacteriota</taxon>
        <taxon>Desulfovibrionia</taxon>
        <taxon>Desulfovibrionales</taxon>
        <taxon>Desulfovibrionaceae</taxon>
        <taxon>Desulfovibrio</taxon>
    </lineage>
</organism>